<feature type="transmembrane region" description="Helical" evidence="1">
    <location>
        <begin position="18"/>
        <end position="47"/>
    </location>
</feature>
<dbReference type="PANTHER" id="PTHR46781">
    <property type="entry name" value="ALPHA 1,4-GLYCOSYLTRANSFERASE FAMILY PROTEIN"/>
    <property type="match status" value="1"/>
</dbReference>
<dbReference type="Proteomes" id="UP001419268">
    <property type="component" value="Unassembled WGS sequence"/>
</dbReference>
<reference evidence="3 4" key="1">
    <citation type="submission" date="2024-01" db="EMBL/GenBank/DDBJ databases">
        <title>Genome assemblies of Stephania.</title>
        <authorList>
            <person name="Yang L."/>
        </authorList>
    </citation>
    <scope>NUCLEOTIDE SEQUENCE [LARGE SCALE GENOMIC DNA]</scope>
    <source>
        <strain evidence="3">JXDWG</strain>
        <tissue evidence="3">Leaf</tissue>
    </source>
</reference>
<keyword evidence="1" id="KW-1133">Transmembrane helix</keyword>
<keyword evidence="1" id="KW-0472">Membrane</keyword>
<dbReference type="AlphaFoldDB" id="A0AAP0PWJ1"/>
<dbReference type="InterPro" id="IPR007652">
    <property type="entry name" value="A1-4-GlycosylTfrase_dom"/>
</dbReference>
<dbReference type="PANTHER" id="PTHR46781:SF2">
    <property type="entry name" value="ALPHA 1,4-GLYCOSYLTRANSFERASE FAMILY PROTEIN"/>
    <property type="match status" value="1"/>
</dbReference>
<dbReference type="InterPro" id="IPR007577">
    <property type="entry name" value="GlycoTrfase_DXD_sugar-bd_CS"/>
</dbReference>
<feature type="domain" description="Alpha 1,4-glycosyltransferase" evidence="2">
    <location>
        <begin position="301"/>
        <end position="423"/>
    </location>
</feature>
<dbReference type="InterPro" id="IPR044789">
    <property type="entry name" value="Put_A1-4-GlycosylTfrase_plant"/>
</dbReference>
<keyword evidence="4" id="KW-1185">Reference proteome</keyword>
<dbReference type="Pfam" id="PF04572">
    <property type="entry name" value="Gb3_synth"/>
    <property type="match status" value="1"/>
</dbReference>
<proteinExistence type="predicted"/>
<dbReference type="Gene3D" id="3.90.550.20">
    <property type="match status" value="1"/>
</dbReference>
<keyword evidence="1" id="KW-0812">Transmembrane</keyword>
<gene>
    <name evidence="3" type="ORF">Scep_005612</name>
</gene>
<evidence type="ECO:0000256" key="1">
    <source>
        <dbReference type="SAM" id="Phobius"/>
    </source>
</evidence>
<dbReference type="Pfam" id="PF04488">
    <property type="entry name" value="Gly_transf_sug"/>
    <property type="match status" value="1"/>
</dbReference>
<name>A0AAP0PWJ1_9MAGN</name>
<evidence type="ECO:0000313" key="3">
    <source>
        <dbReference type="EMBL" id="KAK9159038.1"/>
    </source>
</evidence>
<dbReference type="InterPro" id="IPR029044">
    <property type="entry name" value="Nucleotide-diphossugar_trans"/>
</dbReference>
<accession>A0AAP0PWJ1</accession>
<evidence type="ECO:0000313" key="4">
    <source>
        <dbReference type="Proteomes" id="UP001419268"/>
    </source>
</evidence>
<evidence type="ECO:0000259" key="2">
    <source>
        <dbReference type="Pfam" id="PF04572"/>
    </source>
</evidence>
<comment type="caution">
    <text evidence="3">The sequence shown here is derived from an EMBL/GenBank/DDBJ whole genome shotgun (WGS) entry which is preliminary data.</text>
</comment>
<sequence>MLSNSRTNGHAKSSMLSALPFACVMLLVLLFIGTIYCSFSFTLITAFKDKVMMKTTRQYIVKPTYTELHGKSRLINTLLSVEEETTEVVNYSEGPDTLVCPLNMSAEERKTWIKEKVPEFGIFKSTALSKQFERRADKFLNGGYCEAQFFMTWIAPVESFGKREFVTLETLFKAHPKGCLMILSRSMDSKHGKHILKPLIERGFKATALAPDLSFLLKKTPAEAWLAEMKEGKRDPGEISLAQNLSNLLRLAVLYKYGGIYLDTDFIVLKKLSDLQNSIGAQSMDTKSNSWNRLNNAILIFDKGHPILFKFLEGFSRNFDGNRWGHNGPHLLTRVVKKMGERPDHNMTILPSFAFYPVDWKKIFEFFRKPSNEAERKRKAASLLQLINATYSLHLWNKETSKTKIEEGSIIDHLISDHCILCMPTYA</sequence>
<dbReference type="EMBL" id="JBBNAG010000002">
    <property type="protein sequence ID" value="KAK9159038.1"/>
    <property type="molecule type" value="Genomic_DNA"/>
</dbReference>
<dbReference type="SUPFAM" id="SSF53448">
    <property type="entry name" value="Nucleotide-diphospho-sugar transferases"/>
    <property type="match status" value="1"/>
</dbReference>
<organism evidence="3 4">
    <name type="scientific">Stephania cephalantha</name>
    <dbReference type="NCBI Taxonomy" id="152367"/>
    <lineage>
        <taxon>Eukaryota</taxon>
        <taxon>Viridiplantae</taxon>
        <taxon>Streptophyta</taxon>
        <taxon>Embryophyta</taxon>
        <taxon>Tracheophyta</taxon>
        <taxon>Spermatophyta</taxon>
        <taxon>Magnoliopsida</taxon>
        <taxon>Ranunculales</taxon>
        <taxon>Menispermaceae</taxon>
        <taxon>Menispermoideae</taxon>
        <taxon>Cissampelideae</taxon>
        <taxon>Stephania</taxon>
    </lineage>
</organism>
<protein>
    <recommendedName>
        <fullName evidence="2">Alpha 1,4-glycosyltransferase domain-containing protein</fullName>
    </recommendedName>
</protein>